<comment type="caution">
    <text evidence="2">The sequence shown here is derived from an EMBL/GenBank/DDBJ whole genome shotgun (WGS) entry which is preliminary data.</text>
</comment>
<dbReference type="InterPro" id="IPR050483">
    <property type="entry name" value="CoA-transferase_III_domain"/>
</dbReference>
<evidence type="ECO:0000313" key="2">
    <source>
        <dbReference type="EMBL" id="MBU2663927.1"/>
    </source>
</evidence>
<gene>
    <name evidence="2" type="ORF">KOI35_10540</name>
</gene>
<proteinExistence type="predicted"/>
<dbReference type="EMBL" id="JAHKKG010000003">
    <property type="protein sequence ID" value="MBU2663927.1"/>
    <property type="molecule type" value="Genomic_DNA"/>
</dbReference>
<dbReference type="InterPro" id="IPR003673">
    <property type="entry name" value="CoA-Trfase_fam_III"/>
</dbReference>
<dbReference type="InterPro" id="IPR023606">
    <property type="entry name" value="CoA-Trfase_III_dom_1_sf"/>
</dbReference>
<dbReference type="SUPFAM" id="SSF89796">
    <property type="entry name" value="CoA-transferase family III (CaiB/BaiF)"/>
    <property type="match status" value="1"/>
</dbReference>
<name>A0ABS5YKD2_9ACTN</name>
<dbReference type="PANTHER" id="PTHR48207">
    <property type="entry name" value="SUCCINATE--HYDROXYMETHYLGLUTARATE COA-TRANSFERASE"/>
    <property type="match status" value="1"/>
</dbReference>
<dbReference type="InterPro" id="IPR044855">
    <property type="entry name" value="CoA-Trfase_III_dom3_sf"/>
</dbReference>
<dbReference type="Gene3D" id="3.30.1540.10">
    <property type="entry name" value="formyl-coa transferase, domain 3"/>
    <property type="match status" value="1"/>
</dbReference>
<protein>
    <submittedName>
        <fullName evidence="2">CoA transferase</fullName>
    </submittedName>
</protein>
<dbReference type="Pfam" id="PF02515">
    <property type="entry name" value="CoA_transf_3"/>
    <property type="match status" value="1"/>
</dbReference>
<dbReference type="Proteomes" id="UP001519654">
    <property type="component" value="Unassembled WGS sequence"/>
</dbReference>
<reference evidence="2 3" key="1">
    <citation type="submission" date="2021-06" db="EMBL/GenBank/DDBJ databases">
        <title>Actinoplanes lichenicola sp. nov., and Actinoplanes ovalisporus sp. nov., isolated from lichen in Thailand.</title>
        <authorList>
            <person name="Saeng-In P."/>
            <person name="Kanchanasin P."/>
            <person name="Yuki M."/>
            <person name="Kudo T."/>
            <person name="Ohkuma M."/>
            <person name="Phongsopitanun W."/>
            <person name="Tanasupawat S."/>
        </authorList>
    </citation>
    <scope>NUCLEOTIDE SEQUENCE [LARGE SCALE GENOMIC DNA]</scope>
    <source>
        <strain evidence="2 3">NBRC 110975</strain>
    </source>
</reference>
<dbReference type="RefSeq" id="WP_215786016.1">
    <property type="nucleotide sequence ID" value="NZ_JAHKKG010000003.1"/>
</dbReference>
<sequence length="402" mass="43241">MTSDFADGPLTGVRVVEAGVLLAGPFAAQLLGDFGAEVIKVEDPSAGDPMRQWGRERPYGKSLWFPVVARNKKSVTCNLRVPEGQAMMRELLRTADVFVENFRPGTLERWGLGPDELHELNPKLVVVRVTAFGQDGPYSSRAGYGSIGEAMGGIRYVTGDPSTPPSRIGVSLGDSLAGTFAALGAMMALRVAERTGQGQVVDSAIYESVLAMMESLIPEYAIGGYTRERTGSILPNVAPSNAYPTQDGGTILIAANQDTVFRRLADCMGRAELAEDPRYATHAARGENQVALDELVAKWTEKFDQAPLLEMLHASGVPAGSVYTAREMLSDAHFAAREAIVELDHPEFGAFPMHNVAPRLSSTPGRLRWVGPSLGEHTDDVLRSVLDFDDDRIASLRAAGAI</sequence>
<keyword evidence="1 2" id="KW-0808">Transferase</keyword>
<dbReference type="GO" id="GO:0016740">
    <property type="term" value="F:transferase activity"/>
    <property type="evidence" value="ECO:0007669"/>
    <property type="project" value="UniProtKB-KW"/>
</dbReference>
<dbReference type="Gene3D" id="3.40.50.10540">
    <property type="entry name" value="Crotonobetainyl-coa:carnitine coa-transferase, domain 1"/>
    <property type="match status" value="1"/>
</dbReference>
<accession>A0ABS5YKD2</accession>
<evidence type="ECO:0000256" key="1">
    <source>
        <dbReference type="ARBA" id="ARBA00022679"/>
    </source>
</evidence>
<evidence type="ECO:0000313" key="3">
    <source>
        <dbReference type="Proteomes" id="UP001519654"/>
    </source>
</evidence>
<keyword evidence="3" id="KW-1185">Reference proteome</keyword>
<dbReference type="PANTHER" id="PTHR48207:SF3">
    <property type="entry name" value="SUCCINATE--HYDROXYMETHYLGLUTARATE COA-TRANSFERASE"/>
    <property type="match status" value="1"/>
</dbReference>
<organism evidence="2 3">
    <name type="scientific">Paractinoplanes bogorensis</name>
    <dbReference type="NCBI Taxonomy" id="1610840"/>
    <lineage>
        <taxon>Bacteria</taxon>
        <taxon>Bacillati</taxon>
        <taxon>Actinomycetota</taxon>
        <taxon>Actinomycetes</taxon>
        <taxon>Micromonosporales</taxon>
        <taxon>Micromonosporaceae</taxon>
        <taxon>Paractinoplanes</taxon>
    </lineage>
</organism>